<dbReference type="PANTHER" id="PTHR43133:SF8">
    <property type="entry name" value="RNA POLYMERASE SIGMA FACTOR HI_1459-RELATED"/>
    <property type="match status" value="1"/>
</dbReference>
<name>A0A645GJV8_9ZZZZ</name>
<accession>A0A645GJV8</accession>
<dbReference type="GO" id="GO:0016987">
    <property type="term" value="F:sigma factor activity"/>
    <property type="evidence" value="ECO:0007669"/>
    <property type="project" value="UniProtKB-KW"/>
</dbReference>
<dbReference type="InterPro" id="IPR039425">
    <property type="entry name" value="RNA_pol_sigma-70-like"/>
</dbReference>
<evidence type="ECO:0000256" key="3">
    <source>
        <dbReference type="ARBA" id="ARBA00023125"/>
    </source>
</evidence>
<sequence length="80" mass="8836">MAQAEQAGEAYIPENLALKAAIDALPEKLRTPLLLYHMENYLEREIAAALGLSVAAVKNRLFRARRALRTALTEGEGSER</sequence>
<evidence type="ECO:0000259" key="5">
    <source>
        <dbReference type="Pfam" id="PF08281"/>
    </source>
</evidence>
<feature type="domain" description="RNA polymerase sigma factor 70 region 4 type 2" evidence="5">
    <location>
        <begin position="17"/>
        <end position="68"/>
    </location>
</feature>
<proteinExistence type="predicted"/>
<reference evidence="6" key="1">
    <citation type="submission" date="2019-08" db="EMBL/GenBank/DDBJ databases">
        <authorList>
            <person name="Kucharzyk K."/>
            <person name="Murdoch R.W."/>
            <person name="Higgins S."/>
            <person name="Loffler F."/>
        </authorList>
    </citation>
    <scope>NUCLEOTIDE SEQUENCE</scope>
</reference>
<dbReference type="GO" id="GO:0003677">
    <property type="term" value="F:DNA binding"/>
    <property type="evidence" value="ECO:0007669"/>
    <property type="project" value="UniProtKB-KW"/>
</dbReference>
<dbReference type="InterPro" id="IPR013249">
    <property type="entry name" value="RNA_pol_sigma70_r4_t2"/>
</dbReference>
<evidence type="ECO:0000256" key="4">
    <source>
        <dbReference type="ARBA" id="ARBA00023163"/>
    </source>
</evidence>
<dbReference type="Pfam" id="PF08281">
    <property type="entry name" value="Sigma70_r4_2"/>
    <property type="match status" value="1"/>
</dbReference>
<dbReference type="InterPro" id="IPR036388">
    <property type="entry name" value="WH-like_DNA-bd_sf"/>
</dbReference>
<evidence type="ECO:0000256" key="2">
    <source>
        <dbReference type="ARBA" id="ARBA00023082"/>
    </source>
</evidence>
<dbReference type="Gene3D" id="1.10.10.10">
    <property type="entry name" value="Winged helix-like DNA-binding domain superfamily/Winged helix DNA-binding domain"/>
    <property type="match status" value="1"/>
</dbReference>
<dbReference type="GO" id="GO:0006352">
    <property type="term" value="P:DNA-templated transcription initiation"/>
    <property type="evidence" value="ECO:0007669"/>
    <property type="project" value="InterPro"/>
</dbReference>
<keyword evidence="4" id="KW-0804">Transcription</keyword>
<gene>
    <name evidence="6" type="ORF">SDC9_171618</name>
</gene>
<keyword evidence="3" id="KW-0238">DNA-binding</keyword>
<organism evidence="6">
    <name type="scientific">bioreactor metagenome</name>
    <dbReference type="NCBI Taxonomy" id="1076179"/>
    <lineage>
        <taxon>unclassified sequences</taxon>
        <taxon>metagenomes</taxon>
        <taxon>ecological metagenomes</taxon>
    </lineage>
</organism>
<dbReference type="PANTHER" id="PTHR43133">
    <property type="entry name" value="RNA POLYMERASE ECF-TYPE SIGMA FACTO"/>
    <property type="match status" value="1"/>
</dbReference>
<keyword evidence="2" id="KW-0731">Sigma factor</keyword>
<dbReference type="SUPFAM" id="SSF88659">
    <property type="entry name" value="Sigma3 and sigma4 domains of RNA polymerase sigma factors"/>
    <property type="match status" value="1"/>
</dbReference>
<comment type="caution">
    <text evidence="6">The sequence shown here is derived from an EMBL/GenBank/DDBJ whole genome shotgun (WGS) entry which is preliminary data.</text>
</comment>
<keyword evidence="1" id="KW-0805">Transcription regulation</keyword>
<evidence type="ECO:0000313" key="6">
    <source>
        <dbReference type="EMBL" id="MPN24224.1"/>
    </source>
</evidence>
<dbReference type="InterPro" id="IPR013324">
    <property type="entry name" value="RNA_pol_sigma_r3/r4-like"/>
</dbReference>
<evidence type="ECO:0000256" key="1">
    <source>
        <dbReference type="ARBA" id="ARBA00023015"/>
    </source>
</evidence>
<protein>
    <recommendedName>
        <fullName evidence="5">RNA polymerase sigma factor 70 region 4 type 2 domain-containing protein</fullName>
    </recommendedName>
</protein>
<dbReference type="EMBL" id="VSSQ01073009">
    <property type="protein sequence ID" value="MPN24224.1"/>
    <property type="molecule type" value="Genomic_DNA"/>
</dbReference>
<dbReference type="AlphaFoldDB" id="A0A645GJV8"/>